<dbReference type="SUPFAM" id="SSF53474">
    <property type="entry name" value="alpha/beta-Hydrolases"/>
    <property type="match status" value="1"/>
</dbReference>
<name>A0A511DNJ9_9PSEU</name>
<dbReference type="InterPro" id="IPR029068">
    <property type="entry name" value="Glyas_Bleomycin-R_OHBP_Dase"/>
</dbReference>
<dbReference type="PANTHER" id="PTHR36110:SF2">
    <property type="entry name" value="RING-CLEAVING DIOXYGENASE MHQE-RELATED"/>
    <property type="match status" value="1"/>
</dbReference>
<dbReference type="InterPro" id="IPR004360">
    <property type="entry name" value="Glyas_Fos-R_dOase_dom"/>
</dbReference>
<protein>
    <submittedName>
        <fullName evidence="2">Glyoxalase</fullName>
    </submittedName>
</protein>
<dbReference type="CDD" id="cd08347">
    <property type="entry name" value="PcpA_C_like"/>
    <property type="match status" value="1"/>
</dbReference>
<dbReference type="EMBL" id="BJVJ01000087">
    <property type="protein sequence ID" value="GEL26375.1"/>
    <property type="molecule type" value="Genomic_DNA"/>
</dbReference>
<dbReference type="SUPFAM" id="SSF54593">
    <property type="entry name" value="Glyoxalase/Bleomycin resistance protein/Dihydroxybiphenyl dioxygenase"/>
    <property type="match status" value="1"/>
</dbReference>
<dbReference type="PROSITE" id="PS51819">
    <property type="entry name" value="VOC"/>
    <property type="match status" value="2"/>
</dbReference>
<comment type="caution">
    <text evidence="2">The sequence shown here is derived from an EMBL/GenBank/DDBJ whole genome shotgun (WGS) entry which is preliminary data.</text>
</comment>
<reference evidence="2 3" key="1">
    <citation type="submission" date="2019-07" db="EMBL/GenBank/DDBJ databases">
        <title>Whole genome shotgun sequence of Pseudonocardia sulfidoxydans NBRC 16205.</title>
        <authorList>
            <person name="Hosoyama A."/>
            <person name="Uohara A."/>
            <person name="Ohji S."/>
            <person name="Ichikawa N."/>
        </authorList>
    </citation>
    <scope>NUCLEOTIDE SEQUENCE [LARGE SCALE GENOMIC DNA]</scope>
    <source>
        <strain evidence="2 3">NBRC 16205</strain>
    </source>
</reference>
<dbReference type="Gene3D" id="3.10.180.10">
    <property type="entry name" value="2,3-Dihydroxybiphenyl 1,2-Dioxygenase, domain 1"/>
    <property type="match status" value="2"/>
</dbReference>
<dbReference type="Pfam" id="PF00903">
    <property type="entry name" value="Glyoxalase"/>
    <property type="match status" value="2"/>
</dbReference>
<dbReference type="AlphaFoldDB" id="A0A511DNJ9"/>
<dbReference type="InterPro" id="IPR029058">
    <property type="entry name" value="AB_hydrolase_fold"/>
</dbReference>
<proteinExistence type="predicted"/>
<dbReference type="Proteomes" id="UP000321685">
    <property type="component" value="Unassembled WGS sequence"/>
</dbReference>
<feature type="domain" description="VOC" evidence="1">
    <location>
        <begin position="8"/>
        <end position="133"/>
    </location>
</feature>
<accession>A0A511DNJ9</accession>
<dbReference type="OrthoDB" id="5242400at2"/>
<feature type="domain" description="VOC" evidence="1">
    <location>
        <begin position="155"/>
        <end position="273"/>
    </location>
</feature>
<evidence type="ECO:0000313" key="3">
    <source>
        <dbReference type="Proteomes" id="UP000321685"/>
    </source>
</evidence>
<dbReference type="Gene3D" id="3.40.50.1820">
    <property type="entry name" value="alpha/beta hydrolase"/>
    <property type="match status" value="1"/>
</dbReference>
<evidence type="ECO:0000259" key="1">
    <source>
        <dbReference type="PROSITE" id="PS51819"/>
    </source>
</evidence>
<evidence type="ECO:0000313" key="2">
    <source>
        <dbReference type="EMBL" id="GEL26375.1"/>
    </source>
</evidence>
<organism evidence="2 3">
    <name type="scientific">Pseudonocardia sulfidoxydans NBRC 16205</name>
    <dbReference type="NCBI Taxonomy" id="1223511"/>
    <lineage>
        <taxon>Bacteria</taxon>
        <taxon>Bacillati</taxon>
        <taxon>Actinomycetota</taxon>
        <taxon>Actinomycetes</taxon>
        <taxon>Pseudonocardiales</taxon>
        <taxon>Pseudonocardiaceae</taxon>
        <taxon>Pseudonocardia</taxon>
    </lineage>
</organism>
<sequence length="546" mass="58523">MNDIAPAGLHHVTAIAADPQENVDFYTMVLGLRLVKQTVNFDDPGTYHLYYGDSAGSPASILTFFPWRGVPAGRNGAGLTTATAFSVPPESIGWWQNRLTALGVDAEAPTDRDGTEVLTLRDPHGLVLDLVASPGDERSGWDGVSGIPTEHAVRGLHSVTLSESVTEPTQRLLTELLGMTLSEENGDRSRFAMAGGEAGALVDVAASAAARGLQAGGTVHHVAFRAPDRATQESWQRRLVAAGLPVTDILDRQYFTSIYFREPGGVLFEIATDTPGFTVDEPLLTLGKSLKLPPWLEPSRAQIENALPTLHLPEDDVPGDSNPRAGRGVLVNTALERPHVWLPGSPSHAPLLFLHGTGGDEHDLLPLREHLAPRAPVLSVRGTVLENGMPRFFRRLREGVFDEDDLRHQVDELATFLQAAEQHYDVSPGTWTAVGFSNGANIASALLFGRTGSLAGAILLAAMVPYRDGPPHADLAGRNVLISNGRRDPMATAEHTSTLAEQFRTAGAEVTLLPHDGGHTIDTRLLPRMADWLARTRPGGASGDEA</sequence>
<dbReference type="InterPro" id="IPR052537">
    <property type="entry name" value="Extradiol_RC_dioxygenase"/>
</dbReference>
<dbReference type="InterPro" id="IPR037523">
    <property type="entry name" value="VOC_core"/>
</dbReference>
<keyword evidence="3" id="KW-1185">Reference proteome</keyword>
<dbReference type="PANTHER" id="PTHR36110">
    <property type="entry name" value="RING-CLEAVING DIOXYGENASE MHQE-RELATED"/>
    <property type="match status" value="1"/>
</dbReference>
<gene>
    <name evidence="2" type="ORF">PSU4_53290</name>
</gene>